<keyword evidence="3" id="KW-1185">Reference proteome</keyword>
<evidence type="ECO:0000256" key="1">
    <source>
        <dbReference type="SAM" id="Phobius"/>
    </source>
</evidence>
<keyword evidence="1" id="KW-1133">Transmembrane helix</keyword>
<dbReference type="InterPro" id="IPR011138">
    <property type="entry name" value="Cytochrome_b-558"/>
</dbReference>
<dbReference type="RefSeq" id="WP_322425817.1">
    <property type="nucleotide sequence ID" value="NZ_JAXQPW010000011.1"/>
</dbReference>
<keyword evidence="1" id="KW-0812">Transmembrane</keyword>
<keyword evidence="1" id="KW-0472">Membrane</keyword>
<sequence length="242" mass="26365">MATQINASRPSGPTLVKGARASRTTVALKLAMAVSGFLFVGFVLAHMYGNLKAFGGHDTFNEYAHHLRELGEPLLPHEGTLWILRLGLIISLVVHVVTGVLLWRRAARARTTKYAVKKNSGVTRASLMMRWGGVTILVFLVWHLLNFTIGKVNPQGGATNDPYNLMVDTFDVWWMTVIYLVAMLALGAHLHHGIWSAAQTLGWTGTAAKRRRAKQVGFVTALVISGGYSLVPLAVLAGIITK</sequence>
<name>A0ABU5KH32_9ACTN</name>
<accession>A0ABU5KH32</accession>
<feature type="transmembrane region" description="Helical" evidence="1">
    <location>
        <begin position="26"/>
        <end position="48"/>
    </location>
</feature>
<dbReference type="SUPFAM" id="SSF81343">
    <property type="entry name" value="Fumarate reductase respiratory complex transmembrane subunits"/>
    <property type="match status" value="1"/>
</dbReference>
<reference evidence="2 3" key="1">
    <citation type="submission" date="2023-11" db="EMBL/GenBank/DDBJ databases">
        <title>Novel species in genus Nocardioides.</title>
        <authorList>
            <person name="Zhou H."/>
        </authorList>
    </citation>
    <scope>NUCLEOTIDE SEQUENCE [LARGE SCALE GENOMIC DNA]</scope>
    <source>
        <strain evidence="2 3">S-58</strain>
    </source>
</reference>
<dbReference type="CDD" id="cd03498">
    <property type="entry name" value="SQR_TypeB_2_TM"/>
    <property type="match status" value="1"/>
</dbReference>
<dbReference type="NCBIfam" id="TIGR02046">
    <property type="entry name" value="sdhC_b558_fam"/>
    <property type="match status" value="1"/>
</dbReference>
<evidence type="ECO:0000313" key="3">
    <source>
        <dbReference type="Proteomes" id="UP001291999"/>
    </source>
</evidence>
<dbReference type="Proteomes" id="UP001291999">
    <property type="component" value="Unassembled WGS sequence"/>
</dbReference>
<comment type="caution">
    <text evidence="2">The sequence shown here is derived from an EMBL/GenBank/DDBJ whole genome shotgun (WGS) entry which is preliminary data.</text>
</comment>
<dbReference type="EMBL" id="JAXQPW010000011">
    <property type="protein sequence ID" value="MDZ5664258.1"/>
    <property type="molecule type" value="Genomic_DNA"/>
</dbReference>
<feature type="transmembrane region" description="Helical" evidence="1">
    <location>
        <begin position="216"/>
        <end position="240"/>
    </location>
</feature>
<organism evidence="2 3">
    <name type="scientific">Nocardioides renjunii</name>
    <dbReference type="NCBI Taxonomy" id="3095075"/>
    <lineage>
        <taxon>Bacteria</taxon>
        <taxon>Bacillati</taxon>
        <taxon>Actinomycetota</taxon>
        <taxon>Actinomycetes</taxon>
        <taxon>Propionibacteriales</taxon>
        <taxon>Nocardioidaceae</taxon>
        <taxon>Nocardioides</taxon>
    </lineage>
</organism>
<dbReference type="InterPro" id="IPR034804">
    <property type="entry name" value="SQR/QFR_C/D"/>
</dbReference>
<proteinExistence type="predicted"/>
<feature type="transmembrane region" description="Helical" evidence="1">
    <location>
        <begin position="127"/>
        <end position="145"/>
    </location>
</feature>
<evidence type="ECO:0000313" key="2">
    <source>
        <dbReference type="EMBL" id="MDZ5664258.1"/>
    </source>
</evidence>
<gene>
    <name evidence="2" type="ORF">SFC79_20955</name>
</gene>
<feature type="transmembrane region" description="Helical" evidence="1">
    <location>
        <begin position="82"/>
        <end position="103"/>
    </location>
</feature>
<dbReference type="Gene3D" id="1.20.1300.10">
    <property type="entry name" value="Fumarate reductase/succinate dehydrogenase, transmembrane subunit"/>
    <property type="match status" value="1"/>
</dbReference>
<protein>
    <submittedName>
        <fullName evidence="2">Succinate dehydrogenase cytochrome b subunit</fullName>
    </submittedName>
</protein>
<feature type="transmembrane region" description="Helical" evidence="1">
    <location>
        <begin position="172"/>
        <end position="195"/>
    </location>
</feature>